<keyword evidence="1" id="KW-0805">Transcription regulation</keyword>
<feature type="region of interest" description="Disordered" evidence="4">
    <location>
        <begin position="1"/>
        <end position="23"/>
    </location>
</feature>
<evidence type="ECO:0000256" key="1">
    <source>
        <dbReference type="ARBA" id="ARBA00023015"/>
    </source>
</evidence>
<dbReference type="Pfam" id="PF00172">
    <property type="entry name" value="Zn_clus"/>
    <property type="match status" value="1"/>
</dbReference>
<evidence type="ECO:0000256" key="2">
    <source>
        <dbReference type="ARBA" id="ARBA00023163"/>
    </source>
</evidence>
<dbReference type="AlphaFoldDB" id="A0A5N6Z1L5"/>
<protein>
    <recommendedName>
        <fullName evidence="5">Zn(2)-C6 fungal-type domain-containing protein</fullName>
    </recommendedName>
</protein>
<dbReference type="EMBL" id="ML739177">
    <property type="protein sequence ID" value="KAE8351318.1"/>
    <property type="molecule type" value="Genomic_DNA"/>
</dbReference>
<name>A0A5N6Z1L5_9EURO</name>
<keyword evidence="2" id="KW-0804">Transcription</keyword>
<proteinExistence type="predicted"/>
<sequence length="158" mass="18382">MSYEKRLDLYHRESDSSAHSQPRSRYAVERSYCKADKSRFPGSYADIARVSEGMNCLKYEGILRKCKWSSYPYSKWHLPSDTCRRKKLRCQAEREKICQRCQVSNSLYTFDKSILPTLPTTSRLQFGLTSGQYMLKRSGGAPWWEGPPCIRDSELGMQ</sequence>
<feature type="compositionally biased region" description="Basic and acidic residues" evidence="4">
    <location>
        <begin position="1"/>
        <end position="16"/>
    </location>
</feature>
<accession>A0A5N6Z1L5</accession>
<evidence type="ECO:0000256" key="4">
    <source>
        <dbReference type="SAM" id="MobiDB-lite"/>
    </source>
</evidence>
<keyword evidence="3" id="KW-0539">Nucleus</keyword>
<evidence type="ECO:0000313" key="7">
    <source>
        <dbReference type="Proteomes" id="UP000327118"/>
    </source>
</evidence>
<keyword evidence="7" id="KW-1185">Reference proteome</keyword>
<feature type="domain" description="Zn(2)-C6 fungal-type" evidence="5">
    <location>
        <begin position="81"/>
        <end position="105"/>
    </location>
</feature>
<dbReference type="InterPro" id="IPR001138">
    <property type="entry name" value="Zn2Cys6_DnaBD"/>
</dbReference>
<organism evidence="6 7">
    <name type="scientific">Aspergillus coremiiformis</name>
    <dbReference type="NCBI Taxonomy" id="138285"/>
    <lineage>
        <taxon>Eukaryota</taxon>
        <taxon>Fungi</taxon>
        <taxon>Dikarya</taxon>
        <taxon>Ascomycota</taxon>
        <taxon>Pezizomycotina</taxon>
        <taxon>Eurotiomycetes</taxon>
        <taxon>Eurotiomycetidae</taxon>
        <taxon>Eurotiales</taxon>
        <taxon>Aspergillaceae</taxon>
        <taxon>Aspergillus</taxon>
        <taxon>Aspergillus subgen. Circumdati</taxon>
    </lineage>
</organism>
<evidence type="ECO:0000256" key="3">
    <source>
        <dbReference type="ARBA" id="ARBA00023242"/>
    </source>
</evidence>
<reference evidence="7" key="1">
    <citation type="submission" date="2019-04" db="EMBL/GenBank/DDBJ databases">
        <title>Friends and foes A comparative genomics studyof 23 Aspergillus species from section Flavi.</title>
        <authorList>
            <consortium name="DOE Joint Genome Institute"/>
            <person name="Kjaerbolling I."/>
            <person name="Vesth T."/>
            <person name="Frisvad J.C."/>
            <person name="Nybo J.L."/>
            <person name="Theobald S."/>
            <person name="Kildgaard S."/>
            <person name="Isbrandt T."/>
            <person name="Kuo A."/>
            <person name="Sato A."/>
            <person name="Lyhne E.K."/>
            <person name="Kogle M.E."/>
            <person name="Wiebenga A."/>
            <person name="Kun R.S."/>
            <person name="Lubbers R.J."/>
            <person name="Makela M.R."/>
            <person name="Barry K."/>
            <person name="Chovatia M."/>
            <person name="Clum A."/>
            <person name="Daum C."/>
            <person name="Haridas S."/>
            <person name="He G."/>
            <person name="LaButti K."/>
            <person name="Lipzen A."/>
            <person name="Mondo S."/>
            <person name="Riley R."/>
            <person name="Salamov A."/>
            <person name="Simmons B.A."/>
            <person name="Magnuson J.K."/>
            <person name="Henrissat B."/>
            <person name="Mortensen U.H."/>
            <person name="Larsen T.O."/>
            <person name="Devries R.P."/>
            <person name="Grigoriev I.V."/>
            <person name="Machida M."/>
            <person name="Baker S.E."/>
            <person name="Andersen M.R."/>
        </authorList>
    </citation>
    <scope>NUCLEOTIDE SEQUENCE [LARGE SCALE GENOMIC DNA]</scope>
    <source>
        <strain evidence="7">CBS 553.77</strain>
    </source>
</reference>
<dbReference type="OrthoDB" id="4676at2759"/>
<dbReference type="Proteomes" id="UP000327118">
    <property type="component" value="Unassembled WGS sequence"/>
</dbReference>
<gene>
    <name evidence="6" type="ORF">BDV28DRAFT_22487</name>
</gene>
<dbReference type="GO" id="GO:0000981">
    <property type="term" value="F:DNA-binding transcription factor activity, RNA polymerase II-specific"/>
    <property type="evidence" value="ECO:0007669"/>
    <property type="project" value="InterPro"/>
</dbReference>
<evidence type="ECO:0000259" key="5">
    <source>
        <dbReference type="Pfam" id="PF00172"/>
    </source>
</evidence>
<dbReference type="GO" id="GO:0008270">
    <property type="term" value="F:zinc ion binding"/>
    <property type="evidence" value="ECO:0007669"/>
    <property type="project" value="InterPro"/>
</dbReference>
<evidence type="ECO:0000313" key="6">
    <source>
        <dbReference type="EMBL" id="KAE8351318.1"/>
    </source>
</evidence>